<dbReference type="EMBL" id="CP101989">
    <property type="protein sequence ID" value="UUI63937.1"/>
    <property type="molecule type" value="Genomic_DNA"/>
</dbReference>
<accession>A0ABY5K461</accession>
<reference evidence="2 3" key="1">
    <citation type="submission" date="2022-07" db="EMBL/GenBank/DDBJ databases">
        <title>Novel species in genus cellulomonas.</title>
        <authorList>
            <person name="Ye L."/>
        </authorList>
    </citation>
    <scope>NUCLEOTIDE SEQUENCE [LARGE SCALE GENOMIC DNA]</scope>
    <source>
        <strain evidence="3">zg-Y908</strain>
    </source>
</reference>
<evidence type="ECO:0000313" key="3">
    <source>
        <dbReference type="Proteomes" id="UP001317322"/>
    </source>
</evidence>
<sequence length="110" mass="12471">MVKKWLSAPFRRYFNVRFESIASEIRSVRNDSDRVTTTVHGLDQRLLDLTEQVATIRAELLERDERTAHLISVLGRAVDGFTDDRSGHPDQAASEEPPSSAATRDRHAPR</sequence>
<evidence type="ECO:0000256" key="1">
    <source>
        <dbReference type="SAM" id="MobiDB-lite"/>
    </source>
</evidence>
<feature type="compositionally biased region" description="Low complexity" evidence="1">
    <location>
        <begin position="92"/>
        <end position="102"/>
    </location>
</feature>
<dbReference type="RefSeq" id="WP_227565481.1">
    <property type="nucleotide sequence ID" value="NZ_CP101989.1"/>
</dbReference>
<protein>
    <submittedName>
        <fullName evidence="2">Uncharacterized protein</fullName>
    </submittedName>
</protein>
<evidence type="ECO:0000313" key="2">
    <source>
        <dbReference type="EMBL" id="UUI63937.1"/>
    </source>
</evidence>
<keyword evidence="3" id="KW-1185">Reference proteome</keyword>
<dbReference type="Proteomes" id="UP001317322">
    <property type="component" value="Chromosome"/>
</dbReference>
<proteinExistence type="predicted"/>
<feature type="region of interest" description="Disordered" evidence="1">
    <location>
        <begin position="79"/>
        <end position="110"/>
    </location>
</feature>
<organism evidence="2 3">
    <name type="scientific">Cellulomonas wangsupingiae</name>
    <dbReference type="NCBI Taxonomy" id="2968085"/>
    <lineage>
        <taxon>Bacteria</taxon>
        <taxon>Bacillati</taxon>
        <taxon>Actinomycetota</taxon>
        <taxon>Actinomycetes</taxon>
        <taxon>Micrococcales</taxon>
        <taxon>Cellulomonadaceae</taxon>
        <taxon>Cellulomonas</taxon>
    </lineage>
</organism>
<gene>
    <name evidence="2" type="ORF">NP075_12430</name>
</gene>
<name>A0ABY5K461_9CELL</name>